<comment type="caution">
    <text evidence="1">The sequence shown here is derived from an EMBL/GenBank/DDBJ whole genome shotgun (WGS) entry which is preliminary data.</text>
</comment>
<organism evidence="1 2">
    <name type="scientific">Finegoldia magna BVS033A4</name>
    <dbReference type="NCBI Taxonomy" id="866773"/>
    <lineage>
        <taxon>Bacteria</taxon>
        <taxon>Bacillati</taxon>
        <taxon>Bacillota</taxon>
        <taxon>Tissierellia</taxon>
        <taxon>Tissierellales</taxon>
        <taxon>Peptoniphilaceae</taxon>
        <taxon>Finegoldia</taxon>
    </lineage>
</organism>
<dbReference type="OrthoDB" id="5363652at2"/>
<gene>
    <name evidence="1" type="ORF">HMPREF9289_0432</name>
</gene>
<protein>
    <submittedName>
        <fullName evidence="1">Abi-like protein</fullName>
    </submittedName>
</protein>
<proteinExistence type="predicted"/>
<evidence type="ECO:0000313" key="1">
    <source>
        <dbReference type="EMBL" id="EFL54454.1"/>
    </source>
</evidence>
<reference evidence="1 2" key="1">
    <citation type="submission" date="2010-08" db="EMBL/GenBank/DDBJ databases">
        <authorList>
            <person name="Durkin A.S."/>
            <person name="Madupu R."/>
            <person name="Torralba M."/>
            <person name="Gillis M."/>
            <person name="Methe B."/>
            <person name="Sutton G."/>
            <person name="Nelson K.E."/>
        </authorList>
    </citation>
    <scope>NUCLEOTIDE SEQUENCE [LARGE SCALE GENOMIC DNA]</scope>
    <source>
        <strain evidence="1 2">BVS033A4</strain>
    </source>
</reference>
<dbReference type="AlphaFoldDB" id="E1KX09"/>
<dbReference type="Proteomes" id="UP000003807">
    <property type="component" value="Unassembled WGS sequence"/>
</dbReference>
<dbReference type="EMBL" id="AEDP01000021">
    <property type="protein sequence ID" value="EFL54454.1"/>
    <property type="molecule type" value="Genomic_DNA"/>
</dbReference>
<accession>E1KX09</accession>
<dbReference type="InterPro" id="IPR011664">
    <property type="entry name" value="Abi_system_AbiD/AbiF-like"/>
</dbReference>
<name>E1KX09_FINMA</name>
<dbReference type="RefSeq" id="WP_002839525.1">
    <property type="nucleotide sequence ID" value="NZ_AEDP01000021.1"/>
</dbReference>
<sequence length="317" mass="37408">MSKPFKTYDEQIEILSSRGLNIDNPDNAKIILSQLNYYNLINGYKTPFLDLKVSTEDEDKYKDGSSFQEIFYLHEMDRELKEVVFFSLLRFEKLLKTSCAYHFSDIHRDGLYPYLQIENYSNSKHQLNYVLKTIANLSNTISRENKNLNGKKPIKHYIKKHDSIPLWVLVNFLTLGNISYFYNSLDESLQNMIARDFGERYKESYKSKEKISKTELTEIIKICNFFRNVCAHDEVMYSFSLSKMGQTAVFEKFFDEKYTGKNLHDLILVLKLVIPKDEYKYLVAALANIKSKYRRKFKSISVDYFFRISGFCDNSLK</sequence>
<dbReference type="Pfam" id="PF07751">
    <property type="entry name" value="Abi_2"/>
    <property type="match status" value="1"/>
</dbReference>
<evidence type="ECO:0000313" key="2">
    <source>
        <dbReference type="Proteomes" id="UP000003807"/>
    </source>
</evidence>